<comment type="caution">
    <text evidence="1">The sequence shown here is derived from an EMBL/GenBank/DDBJ whole genome shotgun (WGS) entry which is preliminary data.</text>
</comment>
<dbReference type="RefSeq" id="WP_234274449.1">
    <property type="nucleotide sequence ID" value="NZ_JABFTT010000010.1"/>
</dbReference>
<dbReference type="EMBL" id="JABFTT010000010">
    <property type="protein sequence ID" value="MCE8021127.1"/>
    <property type="molecule type" value="Genomic_DNA"/>
</dbReference>
<dbReference type="Proteomes" id="UP001320122">
    <property type="component" value="Unassembled WGS sequence"/>
</dbReference>
<gene>
    <name evidence="1" type="ORF">HOP51_13565</name>
</gene>
<protein>
    <submittedName>
        <fullName evidence="1">Uncharacterized protein</fullName>
    </submittedName>
</protein>
<organism evidence="1 2">
    <name type="scientific">Billgrantia zhangzhouensis</name>
    <dbReference type="NCBI Taxonomy" id="2733481"/>
    <lineage>
        <taxon>Bacteria</taxon>
        <taxon>Pseudomonadati</taxon>
        <taxon>Pseudomonadota</taxon>
        <taxon>Gammaproteobacteria</taxon>
        <taxon>Oceanospirillales</taxon>
        <taxon>Halomonadaceae</taxon>
        <taxon>Billgrantia</taxon>
    </lineage>
</organism>
<evidence type="ECO:0000313" key="1">
    <source>
        <dbReference type="EMBL" id="MCE8021127.1"/>
    </source>
</evidence>
<name>A0ABS9AHH4_9GAMM</name>
<keyword evidence="2" id="KW-1185">Reference proteome</keyword>
<reference evidence="1 2" key="1">
    <citation type="journal article" date="2021" name="Front. Microbiol.">
        <title>Aerobic Denitrification and Heterotrophic Sulfur Oxidation in the Genus Halomonas Revealed by Six Novel Species Characterizations and Genome-Based Analysis.</title>
        <authorList>
            <person name="Wang L."/>
            <person name="Shao Z."/>
        </authorList>
    </citation>
    <scope>NUCLEOTIDE SEQUENCE [LARGE SCALE GENOMIC DNA]</scope>
    <source>
        <strain evidence="1 2">MCCC 1A11036</strain>
    </source>
</reference>
<accession>A0ABS9AHH4</accession>
<sequence length="58" mass="6768">MTTLRFPTIWDLPLATRREAAVTPATPTTERFLTIWDSPRLTKAAKGKRSLRKLFKFY</sequence>
<proteinExistence type="predicted"/>
<evidence type="ECO:0000313" key="2">
    <source>
        <dbReference type="Proteomes" id="UP001320122"/>
    </source>
</evidence>